<keyword evidence="1" id="KW-0472">Membrane</keyword>
<evidence type="ECO:0000256" key="1">
    <source>
        <dbReference type="SAM" id="Phobius"/>
    </source>
</evidence>
<sequence>MSKCLKNIKKIINNNKKKLVLGISVFVVSVFALGVAGGIFVYSKAKSNINYLVEEAKEIALKVVQGDVVRINKSIEPESLSFEYEFKIKDSNNILREVTVDSNLGVITELDNYYD</sequence>
<proteinExistence type="predicted"/>
<keyword evidence="1" id="KW-1133">Transmembrane helix</keyword>
<dbReference type="EMBL" id="JAMRYU010000006">
    <property type="protein sequence ID" value="MDC4239913.1"/>
    <property type="molecule type" value="Genomic_DNA"/>
</dbReference>
<dbReference type="RefSeq" id="WP_111930705.1">
    <property type="nucleotide sequence ID" value="NZ_CAXSLY010000005.1"/>
</dbReference>
<feature type="transmembrane region" description="Helical" evidence="1">
    <location>
        <begin position="20"/>
        <end position="42"/>
    </location>
</feature>
<accession>A0A9X3XIL8</accession>
<keyword evidence="3" id="KW-1185">Reference proteome</keyword>
<dbReference type="Proteomes" id="UP001141183">
    <property type="component" value="Unassembled WGS sequence"/>
</dbReference>
<reference evidence="2" key="1">
    <citation type="submission" date="2022-05" db="EMBL/GenBank/DDBJ databases">
        <title>Draft genome sequence of Clostridium tertium strain CP3 isolated from Peru.</title>
        <authorList>
            <person name="Hurtado R."/>
            <person name="Lima L."/>
            <person name="Sousa T."/>
            <person name="Jaiswal A.K."/>
            <person name="Tiwari S."/>
            <person name="Maturrano L."/>
            <person name="Brenig B."/>
            <person name="Azevedo V."/>
        </authorList>
    </citation>
    <scope>NUCLEOTIDE SEQUENCE</scope>
    <source>
        <strain evidence="2">CP3</strain>
    </source>
</reference>
<evidence type="ECO:0000313" key="2">
    <source>
        <dbReference type="EMBL" id="MDC4239913.1"/>
    </source>
</evidence>
<dbReference type="AlphaFoldDB" id="A0A9X3XIL8"/>
<gene>
    <name evidence="2" type="ORF">NE398_07010</name>
</gene>
<comment type="caution">
    <text evidence="2">The sequence shown here is derived from an EMBL/GenBank/DDBJ whole genome shotgun (WGS) entry which is preliminary data.</text>
</comment>
<keyword evidence="1" id="KW-0812">Transmembrane</keyword>
<name>A0A9X3XIL8_9CLOT</name>
<evidence type="ECO:0000313" key="3">
    <source>
        <dbReference type="Proteomes" id="UP001141183"/>
    </source>
</evidence>
<protein>
    <submittedName>
        <fullName evidence="2">PepSY domain-containing protein</fullName>
    </submittedName>
</protein>
<organism evidence="2 3">
    <name type="scientific">Clostridium tertium</name>
    <dbReference type="NCBI Taxonomy" id="1559"/>
    <lineage>
        <taxon>Bacteria</taxon>
        <taxon>Bacillati</taxon>
        <taxon>Bacillota</taxon>
        <taxon>Clostridia</taxon>
        <taxon>Eubacteriales</taxon>
        <taxon>Clostridiaceae</taxon>
        <taxon>Clostridium</taxon>
    </lineage>
</organism>
<dbReference type="Gene3D" id="3.10.450.40">
    <property type="match status" value="1"/>
</dbReference>